<evidence type="ECO:0000313" key="8">
    <source>
        <dbReference type="Proteomes" id="UP001159042"/>
    </source>
</evidence>
<comment type="subcellular location">
    <subcellularLocation>
        <location evidence="1">Membrane</location>
        <topology evidence="1">Multi-pass membrane protein</topology>
    </subcellularLocation>
</comment>
<gene>
    <name evidence="7" type="ORF">NQ315_014692</name>
</gene>
<reference evidence="7 8" key="1">
    <citation type="journal article" date="2023" name="Insect Mol. Biol.">
        <title>Genome sequencing provides insights into the evolution of gene families encoding plant cell wall-degrading enzymes in longhorned beetles.</title>
        <authorList>
            <person name="Shin N.R."/>
            <person name="Okamura Y."/>
            <person name="Kirsch R."/>
            <person name="Pauchet Y."/>
        </authorList>
    </citation>
    <scope>NUCLEOTIDE SEQUENCE [LARGE SCALE GENOMIC DNA]</scope>
    <source>
        <strain evidence="7">EAD_L_NR</strain>
    </source>
</reference>
<keyword evidence="4 6" id="KW-0472">Membrane</keyword>
<proteinExistence type="predicted"/>
<protein>
    <submittedName>
        <fullName evidence="7">Uncharacterized protein</fullName>
    </submittedName>
</protein>
<keyword evidence="3 6" id="KW-1133">Transmembrane helix</keyword>
<keyword evidence="5" id="KW-0325">Glycoprotein</keyword>
<evidence type="ECO:0000256" key="3">
    <source>
        <dbReference type="ARBA" id="ARBA00022989"/>
    </source>
</evidence>
<evidence type="ECO:0000256" key="4">
    <source>
        <dbReference type="ARBA" id="ARBA00023136"/>
    </source>
</evidence>
<sequence>MPKKRTSMHLVRTFCPAENGMKNWFANVLVHHPYIILSAVAVFSGTCILIPFTLQSMKFPNFQDPEMGFSTRGTTISNRLTAWENLVNSKSVVNMSYSGLTTNPKEYFENQNRSYSSLRSLPSLRLSHRSSKKKIKTKKSKSVPVYGNVYLNDTRNGTETNKDAARWYAIKMLTPSSTEKIFEKSTDTFFCGNPDEKYAHLVVTSSSKTDLFTMSNILAMCRLEYEFSHLKYYEDLCIQSTKYNKCCKPWSLPNYIAMLNNRSSCLAIMEEDVIVTKNILVKCSQFFHNSKVSQDCLKTNSYCGLPIECIRHDTVFDILNFVTSTSFLPPNGTADGTILMETMIFLPLACSSAILPYYHELTKLNLEYGGVRVVAMDFGIKSTLFDEYLIQDAWLMCAGATFVLVPMMRLYSAKYGIFKNKTREVLYSK</sequence>
<evidence type="ECO:0000256" key="1">
    <source>
        <dbReference type="ARBA" id="ARBA00004141"/>
    </source>
</evidence>
<dbReference type="EMBL" id="JANEYG010000042">
    <property type="protein sequence ID" value="KAJ8916474.1"/>
    <property type="molecule type" value="Genomic_DNA"/>
</dbReference>
<feature type="transmembrane region" description="Helical" evidence="6">
    <location>
        <begin position="34"/>
        <end position="54"/>
    </location>
</feature>
<feature type="transmembrane region" description="Helical" evidence="6">
    <location>
        <begin position="393"/>
        <end position="411"/>
    </location>
</feature>
<dbReference type="Proteomes" id="UP001159042">
    <property type="component" value="Unassembled WGS sequence"/>
</dbReference>
<dbReference type="GO" id="GO:0007224">
    <property type="term" value="P:smoothened signaling pathway"/>
    <property type="evidence" value="ECO:0007669"/>
    <property type="project" value="TreeGrafter"/>
</dbReference>
<evidence type="ECO:0000256" key="2">
    <source>
        <dbReference type="ARBA" id="ARBA00022692"/>
    </source>
</evidence>
<evidence type="ECO:0000256" key="5">
    <source>
        <dbReference type="ARBA" id="ARBA00023180"/>
    </source>
</evidence>
<name>A0AAV8VQM5_9CUCU</name>
<keyword evidence="2 6" id="KW-0812">Transmembrane</keyword>
<dbReference type="GO" id="GO:0016020">
    <property type="term" value="C:membrane"/>
    <property type="evidence" value="ECO:0007669"/>
    <property type="project" value="UniProtKB-SubCell"/>
</dbReference>
<evidence type="ECO:0000256" key="6">
    <source>
        <dbReference type="SAM" id="Phobius"/>
    </source>
</evidence>
<evidence type="ECO:0000313" key="7">
    <source>
        <dbReference type="EMBL" id="KAJ8916474.1"/>
    </source>
</evidence>
<organism evidence="7 8">
    <name type="scientific">Exocentrus adspersus</name>
    <dbReference type="NCBI Taxonomy" id="1586481"/>
    <lineage>
        <taxon>Eukaryota</taxon>
        <taxon>Metazoa</taxon>
        <taxon>Ecdysozoa</taxon>
        <taxon>Arthropoda</taxon>
        <taxon>Hexapoda</taxon>
        <taxon>Insecta</taxon>
        <taxon>Pterygota</taxon>
        <taxon>Neoptera</taxon>
        <taxon>Endopterygota</taxon>
        <taxon>Coleoptera</taxon>
        <taxon>Polyphaga</taxon>
        <taxon>Cucujiformia</taxon>
        <taxon>Chrysomeloidea</taxon>
        <taxon>Cerambycidae</taxon>
        <taxon>Lamiinae</taxon>
        <taxon>Acanthocinini</taxon>
        <taxon>Exocentrus</taxon>
    </lineage>
</organism>
<dbReference type="InterPro" id="IPR052081">
    <property type="entry name" value="Dispatched_Hh_regulator"/>
</dbReference>
<dbReference type="PANTHER" id="PTHR45951">
    <property type="entry name" value="PROTEIN DISPATCHED-RELATED"/>
    <property type="match status" value="1"/>
</dbReference>
<accession>A0AAV8VQM5</accession>
<comment type="caution">
    <text evidence="7">The sequence shown here is derived from an EMBL/GenBank/DDBJ whole genome shotgun (WGS) entry which is preliminary data.</text>
</comment>
<dbReference type="PANTHER" id="PTHR45951:SF3">
    <property type="entry name" value="PROTEIN DISPATCHED"/>
    <property type="match status" value="1"/>
</dbReference>
<keyword evidence="8" id="KW-1185">Reference proteome</keyword>
<dbReference type="AlphaFoldDB" id="A0AAV8VQM5"/>
<dbReference type="GO" id="GO:0022857">
    <property type="term" value="F:transmembrane transporter activity"/>
    <property type="evidence" value="ECO:0007669"/>
    <property type="project" value="TreeGrafter"/>
</dbReference>